<dbReference type="InterPro" id="IPR011009">
    <property type="entry name" value="Kinase-like_dom_sf"/>
</dbReference>
<dbReference type="PROSITE" id="PS50011">
    <property type="entry name" value="PROTEIN_KINASE_DOM"/>
    <property type="match status" value="1"/>
</dbReference>
<dbReference type="SMART" id="SM00220">
    <property type="entry name" value="S_TKc"/>
    <property type="match status" value="1"/>
</dbReference>
<evidence type="ECO:0000256" key="7">
    <source>
        <dbReference type="ARBA" id="ARBA00022840"/>
    </source>
</evidence>
<name>A0A913I5E0_STRER</name>
<dbReference type="EC" id="2.7.11.1" evidence="2"/>
<dbReference type="InterPro" id="IPR008271">
    <property type="entry name" value="Ser/Thr_kinase_AS"/>
</dbReference>
<evidence type="ECO:0000256" key="4">
    <source>
        <dbReference type="ARBA" id="ARBA00022679"/>
    </source>
</evidence>
<dbReference type="Proteomes" id="UP000035681">
    <property type="component" value="Unplaced"/>
</dbReference>
<comment type="catalytic activity">
    <reaction evidence="9">
        <text>L-seryl-[protein] + ATP = O-phospho-L-seryl-[protein] + ADP + H(+)</text>
        <dbReference type="Rhea" id="RHEA:17989"/>
        <dbReference type="Rhea" id="RHEA-COMP:9863"/>
        <dbReference type="Rhea" id="RHEA-COMP:11604"/>
        <dbReference type="ChEBI" id="CHEBI:15378"/>
        <dbReference type="ChEBI" id="CHEBI:29999"/>
        <dbReference type="ChEBI" id="CHEBI:30616"/>
        <dbReference type="ChEBI" id="CHEBI:83421"/>
        <dbReference type="ChEBI" id="CHEBI:456216"/>
        <dbReference type="EC" id="2.7.11.1"/>
    </reaction>
</comment>
<dbReference type="PANTHER" id="PTHR24346:SF107">
    <property type="entry name" value="SERINE_THREONINE-PROTEIN KINASE CHK1"/>
    <property type="match status" value="1"/>
</dbReference>
<keyword evidence="3" id="KW-0723">Serine/threonine-protein kinase</keyword>
<dbReference type="Gene3D" id="1.10.510.10">
    <property type="entry name" value="Transferase(Phosphotransferase) domain 1"/>
    <property type="match status" value="1"/>
</dbReference>
<keyword evidence="6" id="KW-0418">Kinase</keyword>
<protein>
    <recommendedName>
        <fullName evidence="2">non-specific serine/threonine protein kinase</fullName>
        <ecNumber evidence="2">2.7.11.1</ecNumber>
    </recommendedName>
</protein>
<dbReference type="Pfam" id="PF00069">
    <property type="entry name" value="Pkinase"/>
    <property type="match status" value="1"/>
</dbReference>
<keyword evidence="4" id="KW-0808">Transferase</keyword>
<evidence type="ECO:0000256" key="1">
    <source>
        <dbReference type="ARBA" id="ARBA00010791"/>
    </source>
</evidence>
<sequence length="504" mass="57523">MYCESKFLIENQRTSIKWNMLSQRKKRKLDGDNFDDNFGKNMQSPNSFDPRNLKICSELGCGSFATVKLVFSESRREFYAYKMFNFASHSTFENEYRIMERLRGHPNIINVLGMRRSKSGEIGMFLEFAAHGDLFDKIKPDVGMPLLDAWKMFIHLMNGIAFMHNEGIAHRDIKPENLLLSSNNVLKIADFGFSTYFIVNGAERQLTNSVGSPAYMPLEVYHPPYRAEPSDIWQCGIVLFAMLTGKLPWRKACTSNPDFAEYVMGKRFKNDICTSNLSLDALSLISEMLCINPEKRPTLKDISEHRFIRNNPLESKNFSRALDSTYNLPNDNTCKGVSFTQPIHVNSNKTSGENAYVGTQFVENNNSLSKSGYALSQPCKNDLEIYDGDISSSSELKSLWKDLILQGSRFFVSVPKENFVTAVISYFESKGYASTNGGLCGVKFASRLSEDGLIFLMRTFRVIKNGTLYTYVHFRRLGGSGFDFITMFHQLKKELSFRVYDNIY</sequence>
<feature type="domain" description="Protein kinase" evidence="10">
    <location>
        <begin position="53"/>
        <end position="308"/>
    </location>
</feature>
<reference evidence="13" key="1">
    <citation type="submission" date="2022-10" db="UniProtKB">
        <authorList>
            <consortium name="WormBaseParasite"/>
        </authorList>
    </citation>
    <scope>IDENTIFICATION</scope>
</reference>
<comment type="catalytic activity">
    <reaction evidence="8">
        <text>L-threonyl-[protein] + ATP = O-phospho-L-threonyl-[protein] + ADP + H(+)</text>
        <dbReference type="Rhea" id="RHEA:46608"/>
        <dbReference type="Rhea" id="RHEA-COMP:11060"/>
        <dbReference type="Rhea" id="RHEA-COMP:11605"/>
        <dbReference type="ChEBI" id="CHEBI:15378"/>
        <dbReference type="ChEBI" id="CHEBI:30013"/>
        <dbReference type="ChEBI" id="CHEBI:30616"/>
        <dbReference type="ChEBI" id="CHEBI:61977"/>
        <dbReference type="ChEBI" id="CHEBI:456216"/>
        <dbReference type="EC" id="2.7.11.1"/>
    </reaction>
</comment>
<comment type="similarity">
    <text evidence="1">Belongs to the protein kinase superfamily. CAMK Ser/Thr protein kinase family. NIM1 subfamily.</text>
</comment>
<dbReference type="SUPFAM" id="SSF56112">
    <property type="entry name" value="Protein kinase-like (PK-like)"/>
    <property type="match status" value="1"/>
</dbReference>
<evidence type="ECO:0000256" key="9">
    <source>
        <dbReference type="ARBA" id="ARBA00048679"/>
    </source>
</evidence>
<dbReference type="InterPro" id="IPR001772">
    <property type="entry name" value="KA1_dom"/>
</dbReference>
<evidence type="ECO:0000313" key="12">
    <source>
        <dbReference type="Proteomes" id="UP000035681"/>
    </source>
</evidence>
<evidence type="ECO:0000256" key="8">
    <source>
        <dbReference type="ARBA" id="ARBA00047899"/>
    </source>
</evidence>
<dbReference type="GO" id="GO:0004674">
    <property type="term" value="F:protein serine/threonine kinase activity"/>
    <property type="evidence" value="ECO:0007669"/>
    <property type="project" value="UniProtKB-KW"/>
</dbReference>
<accession>A0A913I5E0</accession>
<keyword evidence="7" id="KW-0067">ATP-binding</keyword>
<evidence type="ECO:0000259" key="11">
    <source>
        <dbReference type="PROSITE" id="PS50032"/>
    </source>
</evidence>
<evidence type="ECO:0000256" key="3">
    <source>
        <dbReference type="ARBA" id="ARBA00022527"/>
    </source>
</evidence>
<dbReference type="WBParaSite" id="TCONS_00002108.p1">
    <property type="protein sequence ID" value="TCONS_00002108.p1"/>
    <property type="gene ID" value="XLOC_002008"/>
</dbReference>
<dbReference type="PANTHER" id="PTHR24346">
    <property type="entry name" value="MAP/MICROTUBULE AFFINITY-REGULATING KINASE"/>
    <property type="match status" value="1"/>
</dbReference>
<dbReference type="GO" id="GO:0005524">
    <property type="term" value="F:ATP binding"/>
    <property type="evidence" value="ECO:0007669"/>
    <property type="project" value="UniProtKB-KW"/>
</dbReference>
<evidence type="ECO:0000259" key="10">
    <source>
        <dbReference type="PROSITE" id="PS50011"/>
    </source>
</evidence>
<dbReference type="PROSITE" id="PS00108">
    <property type="entry name" value="PROTEIN_KINASE_ST"/>
    <property type="match status" value="1"/>
</dbReference>
<dbReference type="GO" id="GO:0005737">
    <property type="term" value="C:cytoplasm"/>
    <property type="evidence" value="ECO:0007669"/>
    <property type="project" value="TreeGrafter"/>
</dbReference>
<dbReference type="InterPro" id="IPR000719">
    <property type="entry name" value="Prot_kinase_dom"/>
</dbReference>
<keyword evidence="12" id="KW-1185">Reference proteome</keyword>
<evidence type="ECO:0000313" key="13">
    <source>
        <dbReference type="WBParaSite" id="SSTP_0001070800.1"/>
    </source>
</evidence>
<proteinExistence type="inferred from homology"/>
<dbReference type="AlphaFoldDB" id="A0A913I5E0"/>
<evidence type="ECO:0000256" key="6">
    <source>
        <dbReference type="ARBA" id="ARBA00022777"/>
    </source>
</evidence>
<dbReference type="PROSITE" id="PS50032">
    <property type="entry name" value="KA1"/>
    <property type="match status" value="1"/>
</dbReference>
<feature type="domain" description="KA1" evidence="11">
    <location>
        <begin position="446"/>
        <end position="497"/>
    </location>
</feature>
<dbReference type="GO" id="GO:0035556">
    <property type="term" value="P:intracellular signal transduction"/>
    <property type="evidence" value="ECO:0007669"/>
    <property type="project" value="TreeGrafter"/>
</dbReference>
<evidence type="ECO:0000256" key="2">
    <source>
        <dbReference type="ARBA" id="ARBA00012513"/>
    </source>
</evidence>
<keyword evidence="5" id="KW-0547">Nucleotide-binding</keyword>
<dbReference type="WBParaSite" id="SSTP_0001070800.1">
    <property type="protein sequence ID" value="SSTP_0001070800.1"/>
    <property type="gene ID" value="SSTP_0001070800"/>
</dbReference>
<organism evidence="13">
    <name type="scientific">Strongyloides stercoralis</name>
    <name type="common">Threadworm</name>
    <dbReference type="NCBI Taxonomy" id="6248"/>
    <lineage>
        <taxon>Eukaryota</taxon>
        <taxon>Metazoa</taxon>
        <taxon>Ecdysozoa</taxon>
        <taxon>Nematoda</taxon>
        <taxon>Chromadorea</taxon>
        <taxon>Rhabditida</taxon>
        <taxon>Tylenchina</taxon>
        <taxon>Panagrolaimomorpha</taxon>
        <taxon>Strongyloidoidea</taxon>
        <taxon>Strongyloididae</taxon>
        <taxon>Strongyloides</taxon>
    </lineage>
</organism>
<evidence type="ECO:0000256" key="5">
    <source>
        <dbReference type="ARBA" id="ARBA00022741"/>
    </source>
</evidence>